<dbReference type="EMBL" id="CAADFS010000070">
    <property type="protein sequence ID" value="VFK49152.1"/>
    <property type="molecule type" value="Genomic_DNA"/>
</dbReference>
<reference evidence="1" key="1">
    <citation type="submission" date="2019-02" db="EMBL/GenBank/DDBJ databases">
        <authorList>
            <person name="Gruber-Vodicka R. H."/>
            <person name="Seah K. B. B."/>
        </authorList>
    </citation>
    <scope>NUCLEOTIDE SEQUENCE</scope>
    <source>
        <strain evidence="1">BECK_BZ123</strain>
    </source>
</reference>
<proteinExistence type="predicted"/>
<gene>
    <name evidence="1" type="ORF">BECKTC1821D_GA0114238_10709</name>
</gene>
<evidence type="ECO:0000313" key="1">
    <source>
        <dbReference type="EMBL" id="VFK49152.1"/>
    </source>
</evidence>
<accession>A0A450Z5V9</accession>
<sequence length="55" mass="6153">MDPQLHPYCQLPGKSLLDALFTVIPIPALDFTCYEFILGICAVSSSWIIDSRQQP</sequence>
<organism evidence="1">
    <name type="scientific">Candidatus Kentrum sp. TC</name>
    <dbReference type="NCBI Taxonomy" id="2126339"/>
    <lineage>
        <taxon>Bacteria</taxon>
        <taxon>Pseudomonadati</taxon>
        <taxon>Pseudomonadota</taxon>
        <taxon>Gammaproteobacteria</taxon>
        <taxon>Candidatus Kentrum</taxon>
    </lineage>
</organism>
<name>A0A450Z5V9_9GAMM</name>
<protein>
    <submittedName>
        <fullName evidence="1">Uncharacterized protein</fullName>
    </submittedName>
</protein>
<dbReference type="AlphaFoldDB" id="A0A450Z5V9"/>